<dbReference type="OrthoDB" id="6122878at2759"/>
<feature type="repeat" description="ANK" evidence="3">
    <location>
        <begin position="565"/>
        <end position="597"/>
    </location>
</feature>
<dbReference type="PANTHER" id="PTHR24189">
    <property type="entry name" value="MYOTROPHIN"/>
    <property type="match status" value="1"/>
</dbReference>
<comment type="caution">
    <text evidence="6">The sequence shown here is derived from an EMBL/GenBank/DDBJ whole genome shotgun (WGS) entry which is preliminary data.</text>
</comment>
<dbReference type="SUPFAM" id="SSF52540">
    <property type="entry name" value="P-loop containing nucleoside triphosphate hydrolases"/>
    <property type="match status" value="2"/>
</dbReference>
<dbReference type="InterPro" id="IPR050745">
    <property type="entry name" value="Multifunctional_regulatory"/>
</dbReference>
<dbReference type="EMBL" id="UYJE01009319">
    <property type="protein sequence ID" value="VDI72393.1"/>
    <property type="molecule type" value="Genomic_DNA"/>
</dbReference>
<dbReference type="InterPro" id="IPR049050">
    <property type="entry name" value="nSTAND3"/>
</dbReference>
<dbReference type="PANTHER" id="PTHR24189:SF50">
    <property type="entry name" value="ANKYRIN REPEAT AND SOCS BOX PROTEIN 2"/>
    <property type="match status" value="1"/>
</dbReference>
<reference evidence="6" key="1">
    <citation type="submission" date="2018-11" db="EMBL/GenBank/DDBJ databases">
        <authorList>
            <person name="Alioto T."/>
            <person name="Alioto T."/>
        </authorList>
    </citation>
    <scope>NUCLEOTIDE SEQUENCE</scope>
</reference>
<feature type="domain" description="Novel STAND NTPase 3" evidence="5">
    <location>
        <begin position="80"/>
        <end position="232"/>
    </location>
</feature>
<keyword evidence="4" id="KW-0175">Coiled coil</keyword>
<evidence type="ECO:0000256" key="4">
    <source>
        <dbReference type="SAM" id="Coils"/>
    </source>
</evidence>
<dbReference type="Pfam" id="PF12796">
    <property type="entry name" value="Ank_2"/>
    <property type="match status" value="1"/>
</dbReference>
<dbReference type="InterPro" id="IPR002110">
    <property type="entry name" value="Ankyrin_rpt"/>
</dbReference>
<evidence type="ECO:0000313" key="6">
    <source>
        <dbReference type="EMBL" id="VDI72393.1"/>
    </source>
</evidence>
<organism evidence="6 7">
    <name type="scientific">Mytilus galloprovincialis</name>
    <name type="common">Mediterranean mussel</name>
    <dbReference type="NCBI Taxonomy" id="29158"/>
    <lineage>
        <taxon>Eukaryota</taxon>
        <taxon>Metazoa</taxon>
        <taxon>Spiralia</taxon>
        <taxon>Lophotrochozoa</taxon>
        <taxon>Mollusca</taxon>
        <taxon>Bivalvia</taxon>
        <taxon>Autobranchia</taxon>
        <taxon>Pteriomorphia</taxon>
        <taxon>Mytilida</taxon>
        <taxon>Mytiloidea</taxon>
        <taxon>Mytilidae</taxon>
        <taxon>Mytilinae</taxon>
        <taxon>Mytilus</taxon>
    </lineage>
</organism>
<dbReference type="Gene3D" id="1.25.40.20">
    <property type="entry name" value="Ankyrin repeat-containing domain"/>
    <property type="match status" value="1"/>
</dbReference>
<keyword evidence="7" id="KW-1185">Reference proteome</keyword>
<sequence>MADKTKAIDILCPTMKVDCITLQNADLDYSFHDIYVEFVKKEKQMEELTAQVEALNCERQNIESIQTEELSEWKKKLEKFYVTEAATRLIKVMTDNQCTIITGTPGSGKSSLAYYVAIHMQEKEGYTVLPIWSPSELIKMTNSNIKQLFVFDDVFGKYSLNEFNLNCWESETRHIKMLLKTETLKVIVTCRSYLYENVRDSLSSQSFQQFNLQSDKMSLSLSERKEICKLYLTDDVVGQLNDDVIMMYCFFPLLCVMFKKNLMENVDFFKNPNQFIKNEIDNFKSRMDVSFIALALLVLSNNSIEKGGLQIGKDKYDSMLQDLFDDMDTRKSLSKTSILSNLNNLKNMYLTETESTFCTKHDKIFDIICRNVGNFIIPCILIHGESSFISSRCQLTCLNEQHDDCAIMITDEWEPMYSERIRKDIHNAQNWEVFASIQMKFKNYRNRLMQYLEEMSPNFSSPINDFTTPLHVTAAKGYYDISEYLLAKNREQINSLDDKNRTPLHNASMNGHHGIAQLLLCNGAEINQSDNDKYTPLLHSCNNGHVKVVEILVKRKANVNSCDTYGWSPLHMVAFDGKIDITKLLVQHKAKVNKPMNNGMTPLYLACYGDHLLTSKLLLGSKADVKLNNESCKFKYIEIILVLLVNGAKVNDQDEHGRTALFFAAQDGNMELMLNFDRT</sequence>
<evidence type="ECO:0000256" key="3">
    <source>
        <dbReference type="PROSITE-ProRule" id="PRU00023"/>
    </source>
</evidence>
<dbReference type="AlphaFoldDB" id="A0A8B6H1L6"/>
<feature type="repeat" description="ANK" evidence="3">
    <location>
        <begin position="598"/>
        <end position="630"/>
    </location>
</feature>
<evidence type="ECO:0000256" key="2">
    <source>
        <dbReference type="ARBA" id="ARBA00023043"/>
    </source>
</evidence>
<evidence type="ECO:0000313" key="7">
    <source>
        <dbReference type="Proteomes" id="UP000596742"/>
    </source>
</evidence>
<dbReference type="Pfam" id="PF13637">
    <property type="entry name" value="Ank_4"/>
    <property type="match status" value="1"/>
</dbReference>
<keyword evidence="1" id="KW-0677">Repeat</keyword>
<dbReference type="SUPFAM" id="SSF48403">
    <property type="entry name" value="Ankyrin repeat"/>
    <property type="match status" value="1"/>
</dbReference>
<name>A0A8B6H1L6_MYTGA</name>
<evidence type="ECO:0000256" key="1">
    <source>
        <dbReference type="ARBA" id="ARBA00022737"/>
    </source>
</evidence>
<dbReference type="InterPro" id="IPR036770">
    <property type="entry name" value="Ankyrin_rpt-contain_sf"/>
</dbReference>
<feature type="repeat" description="ANK" evidence="3">
    <location>
        <begin position="532"/>
        <end position="564"/>
    </location>
</feature>
<dbReference type="Proteomes" id="UP000596742">
    <property type="component" value="Unassembled WGS sequence"/>
</dbReference>
<keyword evidence="2 3" id="KW-0040">ANK repeat</keyword>
<evidence type="ECO:0000259" key="5">
    <source>
        <dbReference type="Pfam" id="PF20720"/>
    </source>
</evidence>
<dbReference type="Pfam" id="PF20720">
    <property type="entry name" value="nSTAND3"/>
    <property type="match status" value="1"/>
</dbReference>
<proteinExistence type="predicted"/>
<protein>
    <recommendedName>
        <fullName evidence="5">Novel STAND NTPase 3 domain-containing protein</fullName>
    </recommendedName>
</protein>
<feature type="coiled-coil region" evidence="4">
    <location>
        <begin position="38"/>
        <end position="65"/>
    </location>
</feature>
<dbReference type="InterPro" id="IPR027417">
    <property type="entry name" value="P-loop_NTPase"/>
</dbReference>
<dbReference type="PROSITE" id="PS50297">
    <property type="entry name" value="ANK_REP_REGION"/>
    <property type="match status" value="4"/>
</dbReference>
<dbReference type="PROSITE" id="PS50088">
    <property type="entry name" value="ANK_REPEAT"/>
    <property type="match status" value="4"/>
</dbReference>
<dbReference type="SMART" id="SM00248">
    <property type="entry name" value="ANK"/>
    <property type="match status" value="5"/>
</dbReference>
<gene>
    <name evidence="6" type="ORF">MGAL_10B049432</name>
</gene>
<accession>A0A8B6H1L6</accession>
<feature type="repeat" description="ANK" evidence="3">
    <location>
        <begin position="499"/>
        <end position="531"/>
    </location>
</feature>